<dbReference type="GO" id="GO:0008270">
    <property type="term" value="F:zinc ion binding"/>
    <property type="evidence" value="ECO:0007669"/>
    <property type="project" value="UniProtKB-KW"/>
</dbReference>
<sequence>MIPPDQEISDVDRLSLSLVPHSKASACFTCNNTPGANQEYQRCAKCRLITYCSRECQKKDWPIHKEACFAANDQSNFVIKCFQRMHTDKTFMHYLDLDLADKFCDSFTQNPKKMWIIVTSLFILPSGKEDLKAATSQEIPENPMAGHLVLSGFINVSAYPDYPVEDKVRRMWQQVRDDLDGMNAKDAVAVIVEFNYMRFRFYISARAISKSQLVEAKKGNRSSERRRTSLWVEEMRNRKGDVMPCVMGDDDIKFMRTGK</sequence>
<keyword evidence="3" id="KW-0862">Zinc</keyword>
<dbReference type="Pfam" id="PF01753">
    <property type="entry name" value="zf-MYND"/>
    <property type="match status" value="1"/>
</dbReference>
<dbReference type="STRING" id="685588.A0A067SB57"/>
<dbReference type="Proteomes" id="UP000027222">
    <property type="component" value="Unassembled WGS sequence"/>
</dbReference>
<dbReference type="Gene3D" id="6.10.140.2220">
    <property type="match status" value="1"/>
</dbReference>
<accession>A0A067SB57</accession>
<keyword evidence="2 4" id="KW-0863">Zinc-finger</keyword>
<dbReference type="PROSITE" id="PS01360">
    <property type="entry name" value="ZF_MYND_1"/>
    <property type="match status" value="1"/>
</dbReference>
<dbReference type="SUPFAM" id="SSF144232">
    <property type="entry name" value="HIT/MYND zinc finger-like"/>
    <property type="match status" value="1"/>
</dbReference>
<evidence type="ECO:0000313" key="6">
    <source>
        <dbReference type="EMBL" id="KDR68106.1"/>
    </source>
</evidence>
<dbReference type="InterPro" id="IPR002893">
    <property type="entry name" value="Znf_MYND"/>
</dbReference>
<evidence type="ECO:0000256" key="1">
    <source>
        <dbReference type="ARBA" id="ARBA00022723"/>
    </source>
</evidence>
<dbReference type="HOGENOM" id="CLU_082783_0_0_1"/>
<gene>
    <name evidence="6" type="ORF">GALMADRAFT_231519</name>
</gene>
<evidence type="ECO:0000313" key="7">
    <source>
        <dbReference type="Proteomes" id="UP000027222"/>
    </source>
</evidence>
<keyword evidence="1" id="KW-0479">Metal-binding</keyword>
<feature type="domain" description="MYND-type" evidence="5">
    <location>
        <begin position="27"/>
        <end position="68"/>
    </location>
</feature>
<dbReference type="OrthoDB" id="2844293at2759"/>
<dbReference type="AlphaFoldDB" id="A0A067SB57"/>
<evidence type="ECO:0000259" key="5">
    <source>
        <dbReference type="PROSITE" id="PS50865"/>
    </source>
</evidence>
<dbReference type="PROSITE" id="PS50865">
    <property type="entry name" value="ZF_MYND_2"/>
    <property type="match status" value="1"/>
</dbReference>
<evidence type="ECO:0000256" key="3">
    <source>
        <dbReference type="ARBA" id="ARBA00022833"/>
    </source>
</evidence>
<keyword evidence="7" id="KW-1185">Reference proteome</keyword>
<evidence type="ECO:0000256" key="2">
    <source>
        <dbReference type="ARBA" id="ARBA00022771"/>
    </source>
</evidence>
<protein>
    <recommendedName>
        <fullName evidence="5">MYND-type domain-containing protein</fullName>
    </recommendedName>
</protein>
<proteinExistence type="predicted"/>
<reference evidence="7" key="1">
    <citation type="journal article" date="2014" name="Proc. Natl. Acad. Sci. U.S.A.">
        <title>Extensive sampling of basidiomycete genomes demonstrates inadequacy of the white-rot/brown-rot paradigm for wood decay fungi.</title>
        <authorList>
            <person name="Riley R."/>
            <person name="Salamov A.A."/>
            <person name="Brown D.W."/>
            <person name="Nagy L.G."/>
            <person name="Floudas D."/>
            <person name="Held B.W."/>
            <person name="Levasseur A."/>
            <person name="Lombard V."/>
            <person name="Morin E."/>
            <person name="Otillar R."/>
            <person name="Lindquist E.A."/>
            <person name="Sun H."/>
            <person name="LaButti K.M."/>
            <person name="Schmutz J."/>
            <person name="Jabbour D."/>
            <person name="Luo H."/>
            <person name="Baker S.E."/>
            <person name="Pisabarro A.G."/>
            <person name="Walton J.D."/>
            <person name="Blanchette R.A."/>
            <person name="Henrissat B."/>
            <person name="Martin F."/>
            <person name="Cullen D."/>
            <person name="Hibbett D.S."/>
            <person name="Grigoriev I.V."/>
        </authorList>
    </citation>
    <scope>NUCLEOTIDE SEQUENCE [LARGE SCALE GENOMIC DNA]</scope>
    <source>
        <strain evidence="7">CBS 339.88</strain>
    </source>
</reference>
<name>A0A067SB57_GALM3</name>
<dbReference type="EMBL" id="KL142410">
    <property type="protein sequence ID" value="KDR68106.1"/>
    <property type="molecule type" value="Genomic_DNA"/>
</dbReference>
<evidence type="ECO:0000256" key="4">
    <source>
        <dbReference type="PROSITE-ProRule" id="PRU00134"/>
    </source>
</evidence>
<organism evidence="6 7">
    <name type="scientific">Galerina marginata (strain CBS 339.88)</name>
    <dbReference type="NCBI Taxonomy" id="685588"/>
    <lineage>
        <taxon>Eukaryota</taxon>
        <taxon>Fungi</taxon>
        <taxon>Dikarya</taxon>
        <taxon>Basidiomycota</taxon>
        <taxon>Agaricomycotina</taxon>
        <taxon>Agaricomycetes</taxon>
        <taxon>Agaricomycetidae</taxon>
        <taxon>Agaricales</taxon>
        <taxon>Agaricineae</taxon>
        <taxon>Strophariaceae</taxon>
        <taxon>Galerina</taxon>
    </lineage>
</organism>